<name>A0A183BK04_GLOPA</name>
<dbReference type="Proteomes" id="UP000050741">
    <property type="component" value="Unassembled WGS sequence"/>
</dbReference>
<protein>
    <submittedName>
        <fullName evidence="3">Uncharacterized protein</fullName>
    </submittedName>
</protein>
<reference evidence="2" key="1">
    <citation type="submission" date="2014-05" db="EMBL/GenBank/DDBJ databases">
        <title>The genome and life-stage specific transcriptomes of Globodera pallida elucidate key aspects of plant parasitism by a cyst nematode.</title>
        <authorList>
            <person name="Cotton J.A."/>
            <person name="Lilley C.J."/>
            <person name="Jones L.M."/>
            <person name="Kikuchi T."/>
            <person name="Reid A.J."/>
            <person name="Thorpe P."/>
            <person name="Tsai I.J."/>
            <person name="Beasley H."/>
            <person name="Blok V."/>
            <person name="Cock P.J.A."/>
            <person name="Van den Akker S.E."/>
            <person name="Holroyd N."/>
            <person name="Hunt M."/>
            <person name="Mantelin S."/>
            <person name="Naghra H."/>
            <person name="Pain A."/>
            <person name="Palomares-Rius J.E."/>
            <person name="Zarowiecki M."/>
            <person name="Berriman M."/>
            <person name="Jones J.T."/>
            <person name="Urwin P.E."/>
        </authorList>
    </citation>
    <scope>NUCLEOTIDE SEQUENCE [LARGE SCALE GENOMIC DNA]</scope>
    <source>
        <strain evidence="2">Lindley</strain>
    </source>
</reference>
<organism evidence="2 3">
    <name type="scientific">Globodera pallida</name>
    <name type="common">Potato cyst nematode worm</name>
    <name type="synonym">Heterodera pallida</name>
    <dbReference type="NCBI Taxonomy" id="36090"/>
    <lineage>
        <taxon>Eukaryota</taxon>
        <taxon>Metazoa</taxon>
        <taxon>Ecdysozoa</taxon>
        <taxon>Nematoda</taxon>
        <taxon>Chromadorea</taxon>
        <taxon>Rhabditida</taxon>
        <taxon>Tylenchina</taxon>
        <taxon>Tylenchomorpha</taxon>
        <taxon>Tylenchoidea</taxon>
        <taxon>Heteroderidae</taxon>
        <taxon>Heteroderinae</taxon>
        <taxon>Globodera</taxon>
    </lineage>
</organism>
<evidence type="ECO:0000313" key="3">
    <source>
        <dbReference type="WBParaSite" id="GPLIN_000093300"/>
    </source>
</evidence>
<feature type="region of interest" description="Disordered" evidence="1">
    <location>
        <begin position="1"/>
        <end position="28"/>
    </location>
</feature>
<sequence length="85" mass="8645">MFRPIPVPTPAATTPPSSRSTLDGKASPSSTLHCVAALNNGAVAVPTVTVRLSADAVAAQRAAILGSEAALVKMEQFGEDADNEK</sequence>
<dbReference type="AlphaFoldDB" id="A0A183BK04"/>
<evidence type="ECO:0000313" key="2">
    <source>
        <dbReference type="Proteomes" id="UP000050741"/>
    </source>
</evidence>
<feature type="compositionally biased region" description="Low complexity" evidence="1">
    <location>
        <begin position="10"/>
        <end position="21"/>
    </location>
</feature>
<accession>A0A183BK04</accession>
<evidence type="ECO:0000256" key="1">
    <source>
        <dbReference type="SAM" id="MobiDB-lite"/>
    </source>
</evidence>
<keyword evidence="2" id="KW-1185">Reference proteome</keyword>
<reference evidence="3" key="2">
    <citation type="submission" date="2016-06" db="UniProtKB">
        <authorList>
            <consortium name="WormBaseParasite"/>
        </authorList>
    </citation>
    <scope>IDENTIFICATION</scope>
</reference>
<proteinExistence type="predicted"/>
<dbReference type="WBParaSite" id="GPLIN_000093300">
    <property type="protein sequence ID" value="GPLIN_000093300"/>
    <property type="gene ID" value="GPLIN_000093300"/>
</dbReference>